<dbReference type="SUPFAM" id="SSF56601">
    <property type="entry name" value="beta-lactamase/transpeptidase-like"/>
    <property type="match status" value="1"/>
</dbReference>
<reference evidence="3 4" key="1">
    <citation type="submission" date="2016-10" db="EMBL/GenBank/DDBJ databases">
        <authorList>
            <person name="de Groot N.N."/>
        </authorList>
    </citation>
    <scope>NUCLEOTIDE SEQUENCE [LARGE SCALE GENOMIC DNA]</scope>
    <source>
        <strain evidence="3 4">DSM 19033</strain>
    </source>
</reference>
<evidence type="ECO:0000259" key="2">
    <source>
        <dbReference type="Pfam" id="PF00144"/>
    </source>
</evidence>
<name>A0A1H4BI49_9SPHI</name>
<feature type="domain" description="Beta-lactamase-related" evidence="2">
    <location>
        <begin position="51"/>
        <end position="336"/>
    </location>
</feature>
<dbReference type="AlphaFoldDB" id="A0A1H4BI49"/>
<sequence length="451" mass="49563">MKKFVLTPLLFVTCTLITILAGSINTTGQTLNKVKIDSLLQAVAGDNQAMGSLAIAHNGSLVYQKAIGYSAIAGANHTAANIKTHYRIGSISKMFTAVMVFQLIEERKITLDTKLSFFYPQIPNADTITISQMLSHRSGLYNFVLDTAYQTYMVSPRTQAEMLATFAAQPSVFAPDSKAEYSNTNFVLLGYIVENLTKKTYAEALKQQITRKLGLTDTYYGDKINAVKNEAYSYQPRNGWQQMPETDMSIPGGAGAVVSTPSDLVKFIGALFSGKLISAEHVTLMKTLNDSYGMGMFQIPFGPKKALGHNGDIDGFSSVVGYFPEEKMAYAYCANGIDYRVKDLINGVLRIYFNMSYTIPTFKTPVLTSTDLDKYLGNYSSLRIPIKIKVTKDGNTLIAQATGQAAFALKPLDKDKFGYALAGIVMEFRPMFGEFTLKQGGGVFPFIKDEQ</sequence>
<proteinExistence type="predicted"/>
<dbReference type="Gene3D" id="3.40.710.10">
    <property type="entry name" value="DD-peptidase/beta-lactamase superfamily"/>
    <property type="match status" value="1"/>
</dbReference>
<dbReference type="Pfam" id="PF00144">
    <property type="entry name" value="Beta-lactamase"/>
    <property type="match status" value="1"/>
</dbReference>
<dbReference type="PANTHER" id="PTHR46825">
    <property type="entry name" value="D-ALANYL-D-ALANINE-CARBOXYPEPTIDASE/ENDOPEPTIDASE AMPH"/>
    <property type="match status" value="1"/>
</dbReference>
<evidence type="ECO:0000256" key="1">
    <source>
        <dbReference type="SAM" id="SignalP"/>
    </source>
</evidence>
<feature type="chain" id="PRO_5011593014" evidence="1">
    <location>
        <begin position="22"/>
        <end position="451"/>
    </location>
</feature>
<dbReference type="InterPro" id="IPR050491">
    <property type="entry name" value="AmpC-like"/>
</dbReference>
<feature type="signal peptide" evidence="1">
    <location>
        <begin position="1"/>
        <end position="21"/>
    </location>
</feature>
<dbReference type="STRING" id="425514.SAMN05443550_103358"/>
<evidence type="ECO:0000313" key="4">
    <source>
        <dbReference type="Proteomes" id="UP000198850"/>
    </source>
</evidence>
<dbReference type="OrthoDB" id="9793489at2"/>
<gene>
    <name evidence="3" type="ORF">SAMN05443550_103358</name>
</gene>
<keyword evidence="1" id="KW-0732">Signal</keyword>
<dbReference type="Proteomes" id="UP000198850">
    <property type="component" value="Unassembled WGS sequence"/>
</dbReference>
<dbReference type="EMBL" id="FNRA01000003">
    <property type="protein sequence ID" value="SEA47811.1"/>
    <property type="molecule type" value="Genomic_DNA"/>
</dbReference>
<keyword evidence="4" id="KW-1185">Reference proteome</keyword>
<evidence type="ECO:0000313" key="3">
    <source>
        <dbReference type="EMBL" id="SEA47811.1"/>
    </source>
</evidence>
<dbReference type="RefSeq" id="WP_090555972.1">
    <property type="nucleotide sequence ID" value="NZ_FNRA01000003.1"/>
</dbReference>
<protein>
    <submittedName>
        <fullName evidence="3">CubicO group peptidase, beta-lactamase class C family</fullName>
    </submittedName>
</protein>
<organism evidence="3 4">
    <name type="scientific">Pedobacter hartonius</name>
    <dbReference type="NCBI Taxonomy" id="425514"/>
    <lineage>
        <taxon>Bacteria</taxon>
        <taxon>Pseudomonadati</taxon>
        <taxon>Bacteroidota</taxon>
        <taxon>Sphingobacteriia</taxon>
        <taxon>Sphingobacteriales</taxon>
        <taxon>Sphingobacteriaceae</taxon>
        <taxon>Pedobacter</taxon>
    </lineage>
</organism>
<dbReference type="InterPro" id="IPR012338">
    <property type="entry name" value="Beta-lactam/transpept-like"/>
</dbReference>
<accession>A0A1H4BI49</accession>
<dbReference type="PANTHER" id="PTHR46825:SF9">
    <property type="entry name" value="BETA-LACTAMASE-RELATED DOMAIN-CONTAINING PROTEIN"/>
    <property type="match status" value="1"/>
</dbReference>
<dbReference type="InterPro" id="IPR001466">
    <property type="entry name" value="Beta-lactam-related"/>
</dbReference>